<dbReference type="CDD" id="cd04301">
    <property type="entry name" value="NAT_SF"/>
    <property type="match status" value="1"/>
</dbReference>
<evidence type="ECO:0000259" key="1">
    <source>
        <dbReference type="PROSITE" id="PS51186"/>
    </source>
</evidence>
<dbReference type="Pfam" id="PF00583">
    <property type="entry name" value="Acetyltransf_1"/>
    <property type="match status" value="1"/>
</dbReference>
<name>A0A2T6KML8_9RHOB</name>
<dbReference type="InterPro" id="IPR000182">
    <property type="entry name" value="GNAT_dom"/>
</dbReference>
<proteinExistence type="predicted"/>
<dbReference type="Proteomes" id="UP000244523">
    <property type="component" value="Unassembled WGS sequence"/>
</dbReference>
<accession>A0A2T6KML8</accession>
<reference evidence="2 3" key="1">
    <citation type="submission" date="2018-04" db="EMBL/GenBank/DDBJ databases">
        <title>Genomic Encyclopedia of Archaeal and Bacterial Type Strains, Phase II (KMG-II): from individual species to whole genera.</title>
        <authorList>
            <person name="Goeker M."/>
        </authorList>
    </citation>
    <scope>NUCLEOTIDE SEQUENCE [LARGE SCALE GENOMIC DNA]</scope>
    <source>
        <strain evidence="2 3">DSM 29955</strain>
    </source>
</reference>
<evidence type="ECO:0000313" key="2">
    <source>
        <dbReference type="EMBL" id="PUB17397.1"/>
    </source>
</evidence>
<organism evidence="2 3">
    <name type="scientific">Yoonia sediminilitoris</name>
    <dbReference type="NCBI Taxonomy" id="1286148"/>
    <lineage>
        <taxon>Bacteria</taxon>
        <taxon>Pseudomonadati</taxon>
        <taxon>Pseudomonadota</taxon>
        <taxon>Alphaproteobacteria</taxon>
        <taxon>Rhodobacterales</taxon>
        <taxon>Paracoccaceae</taxon>
        <taxon>Yoonia</taxon>
    </lineage>
</organism>
<dbReference type="Gene3D" id="3.40.630.30">
    <property type="match status" value="1"/>
</dbReference>
<dbReference type="AlphaFoldDB" id="A0A2T6KML8"/>
<keyword evidence="2" id="KW-0808">Transferase</keyword>
<evidence type="ECO:0000313" key="3">
    <source>
        <dbReference type="Proteomes" id="UP000244523"/>
    </source>
</evidence>
<feature type="domain" description="N-acetyltransferase" evidence="1">
    <location>
        <begin position="113"/>
        <end position="266"/>
    </location>
</feature>
<dbReference type="InterPro" id="IPR016181">
    <property type="entry name" value="Acyl_CoA_acyltransferase"/>
</dbReference>
<keyword evidence="3" id="KW-1185">Reference proteome</keyword>
<comment type="caution">
    <text evidence="2">The sequence shown here is derived from an EMBL/GenBank/DDBJ whole genome shotgun (WGS) entry which is preliminary data.</text>
</comment>
<protein>
    <submittedName>
        <fullName evidence="2">Acetyltransferase (GNAT) family protein</fullName>
    </submittedName>
</protein>
<dbReference type="GO" id="GO:0016747">
    <property type="term" value="F:acyltransferase activity, transferring groups other than amino-acyl groups"/>
    <property type="evidence" value="ECO:0007669"/>
    <property type="project" value="InterPro"/>
</dbReference>
<dbReference type="EMBL" id="QBUD01000002">
    <property type="protein sequence ID" value="PUB17397.1"/>
    <property type="molecule type" value="Genomic_DNA"/>
</dbReference>
<dbReference type="SUPFAM" id="SSF55729">
    <property type="entry name" value="Acyl-CoA N-acyltransferases (Nat)"/>
    <property type="match status" value="1"/>
</dbReference>
<dbReference type="PROSITE" id="PS51186">
    <property type="entry name" value="GNAT"/>
    <property type="match status" value="1"/>
</dbReference>
<gene>
    <name evidence="2" type="ORF">C8N45_102409</name>
</gene>
<sequence>MNEVFGSPDQKRMQIKGEHLARLLSNDPRYCSHGRGVQVIDYGPQTADLVESLVRLIGASGCEMVPKDISEDFRRELEDRGLRTDVVGHFIGDLNAIDMARTALATRPLPEDLSVSIIDSQSSGELVQAFAEVSMPHGVLPPIGPVMRGISRPGFGMVAMDSNGRPVATAGAVKSRHPDHPMADMVQWGQLATVPDRQGQGVARALGALAILEAASRLGARRFRTGINPSNTASARLCTSLGVRDSDYVIVAALDPDSFSDDRLTK</sequence>